<evidence type="ECO:0000313" key="2">
    <source>
        <dbReference type="EMBL" id="GMS98979.1"/>
    </source>
</evidence>
<feature type="transmembrane region" description="Helical" evidence="1">
    <location>
        <begin position="223"/>
        <end position="247"/>
    </location>
</feature>
<reference evidence="2" key="1">
    <citation type="submission" date="2023-10" db="EMBL/GenBank/DDBJ databases">
        <title>Genome assembly of Pristionchus species.</title>
        <authorList>
            <person name="Yoshida K."/>
            <person name="Sommer R.J."/>
        </authorList>
    </citation>
    <scope>NUCLEOTIDE SEQUENCE</scope>
    <source>
        <strain evidence="2">RS0144</strain>
    </source>
</reference>
<name>A0AAV5TYD1_9BILA</name>
<evidence type="ECO:0000256" key="1">
    <source>
        <dbReference type="SAM" id="Phobius"/>
    </source>
</evidence>
<feature type="transmembrane region" description="Helical" evidence="1">
    <location>
        <begin position="84"/>
        <end position="104"/>
    </location>
</feature>
<gene>
    <name evidence="2" type="ORF">PENTCL1PPCAC_21154</name>
</gene>
<keyword evidence="1" id="KW-1133">Transmembrane helix</keyword>
<proteinExistence type="predicted"/>
<dbReference type="InterPro" id="IPR019422">
    <property type="entry name" value="7TM_GPCR_serpentine_rcpt_Srh"/>
</dbReference>
<protein>
    <recommendedName>
        <fullName evidence="4">G protein-coupled receptor</fullName>
    </recommendedName>
</protein>
<sequence length="259" mass="29301">LQVLVIISSVYLDVLFAPIPTFPAIAGYCTGLLCAAGIRPYSVLGIFILLVVLVATAIMSCIFYRHQTIIPASNSLRVSKKARLAIQILLPVIMGVIPVTYASYPFQVDGIVKMLKESPYKLAWILNRGPYFIHERGTVVLVLIFNVELYLIIFNSVLLFLFWHMFYVLRVSTTRSPASLRQVRRSLILLFVQITVPLAMIFLPAFLLFTSLICECIPFQMTLPAYCVLTLHPLLHNIILLSITPTYRRFIVATIRRIP</sequence>
<dbReference type="EMBL" id="BTSX01000005">
    <property type="protein sequence ID" value="GMS98979.1"/>
    <property type="molecule type" value="Genomic_DNA"/>
</dbReference>
<dbReference type="InterPro" id="IPR053220">
    <property type="entry name" value="Nematode_rcpt-like_serp_H"/>
</dbReference>
<dbReference type="Proteomes" id="UP001432027">
    <property type="component" value="Unassembled WGS sequence"/>
</dbReference>
<feature type="non-terminal residue" evidence="2">
    <location>
        <position position="1"/>
    </location>
</feature>
<organism evidence="2 3">
    <name type="scientific">Pristionchus entomophagus</name>
    <dbReference type="NCBI Taxonomy" id="358040"/>
    <lineage>
        <taxon>Eukaryota</taxon>
        <taxon>Metazoa</taxon>
        <taxon>Ecdysozoa</taxon>
        <taxon>Nematoda</taxon>
        <taxon>Chromadorea</taxon>
        <taxon>Rhabditida</taxon>
        <taxon>Rhabditina</taxon>
        <taxon>Diplogasteromorpha</taxon>
        <taxon>Diplogasteroidea</taxon>
        <taxon>Neodiplogasteridae</taxon>
        <taxon>Pristionchus</taxon>
    </lineage>
</organism>
<comment type="caution">
    <text evidence="2">The sequence shown here is derived from an EMBL/GenBank/DDBJ whole genome shotgun (WGS) entry which is preliminary data.</text>
</comment>
<feature type="transmembrane region" description="Helical" evidence="1">
    <location>
        <begin position="44"/>
        <end position="64"/>
    </location>
</feature>
<feature type="transmembrane region" description="Helical" evidence="1">
    <location>
        <begin position="139"/>
        <end position="166"/>
    </location>
</feature>
<keyword evidence="3" id="KW-1185">Reference proteome</keyword>
<feature type="transmembrane region" description="Helical" evidence="1">
    <location>
        <begin position="187"/>
        <end position="211"/>
    </location>
</feature>
<evidence type="ECO:0000313" key="3">
    <source>
        <dbReference type="Proteomes" id="UP001432027"/>
    </source>
</evidence>
<dbReference type="Pfam" id="PF10318">
    <property type="entry name" value="7TM_GPCR_Srh"/>
    <property type="match status" value="1"/>
</dbReference>
<dbReference type="PANTHER" id="PTHR22941:SF26">
    <property type="entry name" value="SERPENTINE RECEPTOR, CLASS H"/>
    <property type="match status" value="1"/>
</dbReference>
<dbReference type="PANTHER" id="PTHR22941">
    <property type="entry name" value="SERPENTINE RECEPTOR"/>
    <property type="match status" value="1"/>
</dbReference>
<feature type="transmembrane region" description="Helical" evidence="1">
    <location>
        <begin position="12"/>
        <end position="38"/>
    </location>
</feature>
<dbReference type="AlphaFoldDB" id="A0AAV5TYD1"/>
<keyword evidence="1" id="KW-0812">Transmembrane</keyword>
<evidence type="ECO:0008006" key="4">
    <source>
        <dbReference type="Google" id="ProtNLM"/>
    </source>
</evidence>
<accession>A0AAV5TYD1</accession>
<keyword evidence="1" id="KW-0472">Membrane</keyword>
<feature type="non-terminal residue" evidence="2">
    <location>
        <position position="259"/>
    </location>
</feature>